<organism evidence="2 3">
    <name type="scientific">Sphingomonas alba</name>
    <dbReference type="NCBI Taxonomy" id="2908208"/>
    <lineage>
        <taxon>Bacteria</taxon>
        <taxon>Pseudomonadati</taxon>
        <taxon>Pseudomonadota</taxon>
        <taxon>Alphaproteobacteria</taxon>
        <taxon>Sphingomonadales</taxon>
        <taxon>Sphingomonadaceae</taxon>
        <taxon>Sphingomonas</taxon>
    </lineage>
</organism>
<accession>A0ABT0RP61</accession>
<dbReference type="Proteomes" id="UP001165363">
    <property type="component" value="Unassembled WGS sequence"/>
</dbReference>
<evidence type="ECO:0000313" key="3">
    <source>
        <dbReference type="Proteomes" id="UP001165363"/>
    </source>
</evidence>
<reference evidence="2" key="1">
    <citation type="submission" date="2022-05" db="EMBL/GenBank/DDBJ databases">
        <authorList>
            <person name="Jo J.-H."/>
            <person name="Im W.-T."/>
        </authorList>
    </citation>
    <scope>NUCLEOTIDE SEQUENCE</scope>
    <source>
        <strain evidence="2">SE158</strain>
    </source>
</reference>
<dbReference type="RefSeq" id="WP_249848829.1">
    <property type="nucleotide sequence ID" value="NZ_JAMGBD010000002.1"/>
</dbReference>
<dbReference type="InterPro" id="IPR016084">
    <property type="entry name" value="Haem_Oase-like_multi-hlx"/>
</dbReference>
<proteinExistence type="predicted"/>
<feature type="region of interest" description="Disordered" evidence="1">
    <location>
        <begin position="72"/>
        <end position="91"/>
    </location>
</feature>
<protein>
    <submittedName>
        <fullName evidence="2">Biliverdin-producing heme oxygenase</fullName>
    </submittedName>
</protein>
<dbReference type="EMBL" id="JAMGBD010000002">
    <property type="protein sequence ID" value="MCL6684417.1"/>
    <property type="molecule type" value="Genomic_DNA"/>
</dbReference>
<dbReference type="CDD" id="cd19166">
    <property type="entry name" value="HemeO-bac"/>
    <property type="match status" value="1"/>
</dbReference>
<comment type="caution">
    <text evidence="2">The sequence shown here is derived from an EMBL/GenBank/DDBJ whole genome shotgun (WGS) entry which is preliminary data.</text>
</comment>
<keyword evidence="3" id="KW-1185">Reference proteome</keyword>
<dbReference type="Gene3D" id="1.20.910.10">
    <property type="entry name" value="Heme oxygenase-like"/>
    <property type="match status" value="1"/>
</dbReference>
<evidence type="ECO:0000256" key="1">
    <source>
        <dbReference type="SAM" id="MobiDB-lite"/>
    </source>
</evidence>
<sequence>MTNRFVLKAATDDVHRELDDRLSQLNLATAEDYGRFLGFQARTVPAIEGALAAAGLASLVTGWEQGRRSEALRSDLSSLGQPMPQPAAPPSISTTAEALGAAYVLEGSRLGGRVLRGRVGKGLPARFLGEGQHNSWPHVVAALDRLLGSEADLDAAKQAARRTFAFFLDAAGEAGL</sequence>
<evidence type="ECO:0000313" key="2">
    <source>
        <dbReference type="EMBL" id="MCL6684417.1"/>
    </source>
</evidence>
<gene>
    <name evidence="2" type="ORF">LZ536_10980</name>
</gene>
<dbReference type="SUPFAM" id="SSF48613">
    <property type="entry name" value="Heme oxygenase-like"/>
    <property type="match status" value="1"/>
</dbReference>
<name>A0ABT0RP61_9SPHN</name>